<protein>
    <submittedName>
        <fullName evidence="1">Uncharacterized protein</fullName>
    </submittedName>
</protein>
<dbReference type="CDD" id="cd09910">
    <property type="entry name" value="NGN-insert_like"/>
    <property type="match status" value="1"/>
</dbReference>
<evidence type="ECO:0000313" key="2">
    <source>
        <dbReference type="Proteomes" id="UP000318422"/>
    </source>
</evidence>
<dbReference type="AlphaFoldDB" id="A0A4Y4CXX5"/>
<sequence>MSRGPALRAWLAAWARHLRAGDLLVLGLAVGVCVASALALWQGGRPDKAVIRAGGKVFLEVDLTAPRLVEVPGPLGSTRIEIQPGRARVAADPGPRQYCVRQGWLATAGAVAICAPNQVSLALAGRNAAYDSLSY</sequence>
<name>A0A4Y4CXX5_ZOORA</name>
<reference evidence="1 2" key="1">
    <citation type="submission" date="2019-06" db="EMBL/GenBank/DDBJ databases">
        <title>Whole genome shotgun sequence of Zoogloea ramigera NBRC 15342.</title>
        <authorList>
            <person name="Hosoyama A."/>
            <person name="Uohara A."/>
            <person name="Ohji S."/>
            <person name="Ichikawa N."/>
        </authorList>
    </citation>
    <scope>NUCLEOTIDE SEQUENCE [LARGE SCALE GENOMIC DNA]</scope>
    <source>
        <strain evidence="1 2">NBRC 15342</strain>
    </source>
</reference>
<accession>A0A4Y4CXX5</accession>
<dbReference type="Gene3D" id="2.60.320.10">
    <property type="entry name" value="N-utilization substance G protein NusG, insert domain"/>
    <property type="match status" value="1"/>
</dbReference>
<keyword evidence="2" id="KW-1185">Reference proteome</keyword>
<dbReference type="Pfam" id="PF07009">
    <property type="entry name" value="NusG_II"/>
    <property type="match status" value="1"/>
</dbReference>
<dbReference type="EMBL" id="BJNV01000047">
    <property type="protein sequence ID" value="GEC96569.1"/>
    <property type="molecule type" value="Genomic_DNA"/>
</dbReference>
<dbReference type="Proteomes" id="UP000318422">
    <property type="component" value="Unassembled WGS sequence"/>
</dbReference>
<organism evidence="1 2">
    <name type="scientific">Zoogloea ramigera</name>
    <dbReference type="NCBI Taxonomy" id="350"/>
    <lineage>
        <taxon>Bacteria</taxon>
        <taxon>Pseudomonadati</taxon>
        <taxon>Pseudomonadota</taxon>
        <taxon>Betaproteobacteria</taxon>
        <taxon>Rhodocyclales</taxon>
        <taxon>Zoogloeaceae</taxon>
        <taxon>Zoogloea</taxon>
    </lineage>
</organism>
<proteinExistence type="predicted"/>
<dbReference type="InterPro" id="IPR038690">
    <property type="entry name" value="NusG_2_sf"/>
</dbReference>
<gene>
    <name evidence="1" type="ORF">ZRA01_26420</name>
</gene>
<evidence type="ECO:0000313" key="1">
    <source>
        <dbReference type="EMBL" id="GEC96569.1"/>
    </source>
</evidence>
<comment type="caution">
    <text evidence="1">The sequence shown here is derived from an EMBL/GenBank/DDBJ whole genome shotgun (WGS) entry which is preliminary data.</text>
</comment>